<keyword evidence="1" id="KW-1133">Transmembrane helix</keyword>
<comment type="caution">
    <text evidence="2">The sequence shown here is derived from an EMBL/GenBank/DDBJ whole genome shotgun (WGS) entry which is preliminary data.</text>
</comment>
<feature type="transmembrane region" description="Helical" evidence="1">
    <location>
        <begin position="7"/>
        <end position="27"/>
    </location>
</feature>
<keyword evidence="1" id="KW-0472">Membrane</keyword>
<feature type="transmembrane region" description="Helical" evidence="1">
    <location>
        <begin position="39"/>
        <end position="59"/>
    </location>
</feature>
<dbReference type="EMBL" id="MDKC01000032">
    <property type="protein sequence ID" value="ODG90945.1"/>
    <property type="molecule type" value="Genomic_DNA"/>
</dbReference>
<dbReference type="Proteomes" id="UP000094580">
    <property type="component" value="Unassembled WGS sequence"/>
</dbReference>
<keyword evidence="3" id="KW-1185">Reference proteome</keyword>
<protein>
    <submittedName>
        <fullName evidence="2">Uncharacterized protein</fullName>
    </submittedName>
</protein>
<gene>
    <name evidence="2" type="ORF">BED47_07865</name>
</gene>
<evidence type="ECO:0000313" key="3">
    <source>
        <dbReference type="Proteomes" id="UP000094580"/>
    </source>
</evidence>
<dbReference type="RefSeq" id="WP_069034339.1">
    <property type="nucleotide sequence ID" value="NZ_MDKC01000032.1"/>
</dbReference>
<evidence type="ECO:0000313" key="2">
    <source>
        <dbReference type="EMBL" id="ODG90945.1"/>
    </source>
</evidence>
<feature type="transmembrane region" description="Helical" evidence="1">
    <location>
        <begin position="71"/>
        <end position="97"/>
    </location>
</feature>
<name>A0ABX2ZMK2_9BACI</name>
<reference evidence="2 3" key="1">
    <citation type="submission" date="2016-07" db="EMBL/GenBank/DDBJ databases">
        <authorList>
            <person name="Townsley L."/>
            <person name="Shank E.A."/>
        </authorList>
    </citation>
    <scope>NUCLEOTIDE SEQUENCE [LARGE SCALE GENOMIC DNA]</scope>
    <source>
        <strain evidence="2 3">CH01</strain>
    </source>
</reference>
<keyword evidence="1" id="KW-0812">Transmembrane</keyword>
<organism evidence="2 3">
    <name type="scientific">Gottfriedia luciferensis</name>
    <dbReference type="NCBI Taxonomy" id="178774"/>
    <lineage>
        <taxon>Bacteria</taxon>
        <taxon>Bacillati</taxon>
        <taxon>Bacillota</taxon>
        <taxon>Bacilli</taxon>
        <taxon>Bacillales</taxon>
        <taxon>Bacillaceae</taxon>
        <taxon>Gottfriedia</taxon>
    </lineage>
</organism>
<proteinExistence type="predicted"/>
<sequence length="100" mass="11162">MTSLKKGLWSTILSIVGIILFIVSYSISEIPTYWEKVVIGIFFFSGIASMITSIIFGILGVRSNEKGFLKYFGMIIVFLFVIGVTIIPVLLMAIFGFREP</sequence>
<evidence type="ECO:0000256" key="1">
    <source>
        <dbReference type="SAM" id="Phobius"/>
    </source>
</evidence>
<accession>A0ABX2ZMK2</accession>